<evidence type="ECO:0000256" key="3">
    <source>
        <dbReference type="PROSITE-ProRule" id="PRU00169"/>
    </source>
</evidence>
<dbReference type="Proteomes" id="UP000325286">
    <property type="component" value="Chromosome"/>
</dbReference>
<name>A0A5B9QSY7_9BACT</name>
<feature type="domain" description="Response regulatory" evidence="4">
    <location>
        <begin position="5"/>
        <end position="120"/>
    </location>
</feature>
<accession>A0A5B9QSY7</accession>
<dbReference type="CDD" id="cd17546">
    <property type="entry name" value="REC_hyHK_CKI1_RcsC-like"/>
    <property type="match status" value="1"/>
</dbReference>
<dbReference type="RefSeq" id="WP_068133875.1">
    <property type="nucleotide sequence ID" value="NZ_CP042914.1"/>
</dbReference>
<organism evidence="5 6">
    <name type="scientific">Roseimaritima ulvae</name>
    <dbReference type="NCBI Taxonomy" id="980254"/>
    <lineage>
        <taxon>Bacteria</taxon>
        <taxon>Pseudomonadati</taxon>
        <taxon>Planctomycetota</taxon>
        <taxon>Planctomycetia</taxon>
        <taxon>Pirellulales</taxon>
        <taxon>Pirellulaceae</taxon>
        <taxon>Roseimaritima</taxon>
    </lineage>
</organism>
<keyword evidence="1 3" id="KW-0597">Phosphoprotein</keyword>
<dbReference type="PANTHER" id="PTHR44591">
    <property type="entry name" value="STRESS RESPONSE REGULATOR PROTEIN 1"/>
    <property type="match status" value="1"/>
</dbReference>
<keyword evidence="6" id="KW-1185">Reference proteome</keyword>
<dbReference type="KEGG" id="rul:UC8_30670"/>
<dbReference type="EMBL" id="CP042914">
    <property type="protein sequence ID" value="QEG41049.1"/>
    <property type="molecule type" value="Genomic_DNA"/>
</dbReference>
<protein>
    <submittedName>
        <fullName evidence="5">Alkaline phosphatase synthesis transcriptional regulatory protein PhoP</fullName>
    </submittedName>
</protein>
<evidence type="ECO:0000256" key="2">
    <source>
        <dbReference type="ARBA" id="ARBA00023012"/>
    </source>
</evidence>
<proteinExistence type="predicted"/>
<dbReference type="SUPFAM" id="SSF52172">
    <property type="entry name" value="CheY-like"/>
    <property type="match status" value="1"/>
</dbReference>
<dbReference type="InterPro" id="IPR050595">
    <property type="entry name" value="Bact_response_regulator"/>
</dbReference>
<feature type="modified residue" description="4-aspartylphosphate" evidence="3">
    <location>
        <position position="54"/>
    </location>
</feature>
<dbReference type="PROSITE" id="PS50110">
    <property type="entry name" value="RESPONSE_REGULATORY"/>
    <property type="match status" value="1"/>
</dbReference>
<dbReference type="PANTHER" id="PTHR44591:SF14">
    <property type="entry name" value="PROTEIN PILG"/>
    <property type="match status" value="1"/>
</dbReference>
<reference evidence="5 6" key="1">
    <citation type="submission" date="2019-08" db="EMBL/GenBank/DDBJ databases">
        <title>Deep-cultivation of Planctomycetes and their phenomic and genomic characterization uncovers novel biology.</title>
        <authorList>
            <person name="Wiegand S."/>
            <person name="Jogler M."/>
            <person name="Boedeker C."/>
            <person name="Pinto D."/>
            <person name="Vollmers J."/>
            <person name="Rivas-Marin E."/>
            <person name="Kohn T."/>
            <person name="Peeters S.H."/>
            <person name="Heuer A."/>
            <person name="Rast P."/>
            <person name="Oberbeckmann S."/>
            <person name="Bunk B."/>
            <person name="Jeske O."/>
            <person name="Meyerdierks A."/>
            <person name="Storesund J.E."/>
            <person name="Kallscheuer N."/>
            <person name="Luecker S."/>
            <person name="Lage O.M."/>
            <person name="Pohl T."/>
            <person name="Merkel B.J."/>
            <person name="Hornburger P."/>
            <person name="Mueller R.-W."/>
            <person name="Bruemmer F."/>
            <person name="Labrenz M."/>
            <person name="Spormann A.M."/>
            <person name="Op den Camp H."/>
            <person name="Overmann J."/>
            <person name="Amann R."/>
            <person name="Jetten M.S.M."/>
            <person name="Mascher T."/>
            <person name="Medema M.H."/>
            <person name="Devos D.P."/>
            <person name="Kaster A.-K."/>
            <person name="Ovreas L."/>
            <person name="Rohde M."/>
            <person name="Galperin M.Y."/>
            <person name="Jogler C."/>
        </authorList>
    </citation>
    <scope>NUCLEOTIDE SEQUENCE [LARGE SCALE GENOMIC DNA]</scope>
    <source>
        <strain evidence="5 6">UC8</strain>
    </source>
</reference>
<dbReference type="Pfam" id="PF00072">
    <property type="entry name" value="Response_reg"/>
    <property type="match status" value="1"/>
</dbReference>
<dbReference type="InterPro" id="IPR011006">
    <property type="entry name" value="CheY-like_superfamily"/>
</dbReference>
<gene>
    <name evidence="5" type="primary">phoP_2</name>
    <name evidence="5" type="ORF">UC8_30670</name>
</gene>
<evidence type="ECO:0000256" key="1">
    <source>
        <dbReference type="ARBA" id="ARBA00022553"/>
    </source>
</evidence>
<evidence type="ECO:0000313" key="6">
    <source>
        <dbReference type="Proteomes" id="UP000325286"/>
    </source>
</evidence>
<sequence length="129" mass="13892">MDQSKILVADDSGTIRTVVRRILTTAGYDVVLACDGRQAVDQCSAEQPNLVILDIQMPEMDGYAACQEILKLTDGGACLPIVFLTRDTANHLDALGSELGAYLPKPVREDKLLATVDSLLHSHAMPQAV</sequence>
<keyword evidence="2" id="KW-0902">Two-component regulatory system</keyword>
<dbReference type="SMART" id="SM00448">
    <property type="entry name" value="REC"/>
    <property type="match status" value="1"/>
</dbReference>
<dbReference type="InterPro" id="IPR001789">
    <property type="entry name" value="Sig_transdc_resp-reg_receiver"/>
</dbReference>
<evidence type="ECO:0000259" key="4">
    <source>
        <dbReference type="PROSITE" id="PS50110"/>
    </source>
</evidence>
<dbReference type="AlphaFoldDB" id="A0A5B9QSY7"/>
<evidence type="ECO:0000313" key="5">
    <source>
        <dbReference type="EMBL" id="QEG41049.1"/>
    </source>
</evidence>
<dbReference type="Gene3D" id="3.40.50.2300">
    <property type="match status" value="1"/>
</dbReference>
<dbReference type="OrthoDB" id="9813953at2"/>
<dbReference type="GO" id="GO:0000160">
    <property type="term" value="P:phosphorelay signal transduction system"/>
    <property type="evidence" value="ECO:0007669"/>
    <property type="project" value="UniProtKB-KW"/>
</dbReference>